<dbReference type="Gene3D" id="1.10.10.60">
    <property type="entry name" value="Homeodomain-like"/>
    <property type="match status" value="1"/>
</dbReference>
<dbReference type="SUPFAM" id="SSF46689">
    <property type="entry name" value="Homeodomain-like"/>
    <property type="match status" value="1"/>
</dbReference>
<dbReference type="PANTHER" id="PTHR46796">
    <property type="entry name" value="HTH-TYPE TRANSCRIPTIONAL ACTIVATOR RHAS-RELATED"/>
    <property type="match status" value="1"/>
</dbReference>
<dbReference type="Proteomes" id="UP000666915">
    <property type="component" value="Unassembled WGS sequence"/>
</dbReference>
<dbReference type="InterPro" id="IPR018062">
    <property type="entry name" value="HTH_AraC-typ_CS"/>
</dbReference>
<dbReference type="Pfam" id="PF12833">
    <property type="entry name" value="HTH_18"/>
    <property type="match status" value="1"/>
</dbReference>
<dbReference type="InterPro" id="IPR018060">
    <property type="entry name" value="HTH_AraC"/>
</dbReference>
<evidence type="ECO:0000313" key="5">
    <source>
        <dbReference type="EMBL" id="MBO2443805.1"/>
    </source>
</evidence>
<dbReference type="InterPro" id="IPR050204">
    <property type="entry name" value="AraC_XylS_family_regulators"/>
</dbReference>
<evidence type="ECO:0000256" key="3">
    <source>
        <dbReference type="ARBA" id="ARBA00023163"/>
    </source>
</evidence>
<comment type="caution">
    <text evidence="5">The sequence shown here is derived from an EMBL/GenBank/DDBJ whole genome shotgun (WGS) entry which is preliminary data.</text>
</comment>
<gene>
    <name evidence="5" type="ORF">J4557_40405</name>
</gene>
<evidence type="ECO:0000259" key="4">
    <source>
        <dbReference type="PROSITE" id="PS01124"/>
    </source>
</evidence>
<organism evidence="5 6">
    <name type="scientific">Actinomadura nitritigenes</name>
    <dbReference type="NCBI Taxonomy" id="134602"/>
    <lineage>
        <taxon>Bacteria</taxon>
        <taxon>Bacillati</taxon>
        <taxon>Actinomycetota</taxon>
        <taxon>Actinomycetes</taxon>
        <taxon>Streptosporangiales</taxon>
        <taxon>Thermomonosporaceae</taxon>
        <taxon>Actinomadura</taxon>
    </lineage>
</organism>
<dbReference type="PRINTS" id="PR00032">
    <property type="entry name" value="HTHARAC"/>
</dbReference>
<dbReference type="EMBL" id="JAGEOK010000037">
    <property type="protein sequence ID" value="MBO2443805.1"/>
    <property type="molecule type" value="Genomic_DNA"/>
</dbReference>
<name>A0ABS3RC50_9ACTN</name>
<feature type="domain" description="HTH araC/xylS-type" evidence="4">
    <location>
        <begin position="186"/>
        <end position="287"/>
    </location>
</feature>
<evidence type="ECO:0000256" key="2">
    <source>
        <dbReference type="ARBA" id="ARBA00023125"/>
    </source>
</evidence>
<dbReference type="Pfam" id="PF14525">
    <property type="entry name" value="AraC_binding_2"/>
    <property type="match status" value="1"/>
</dbReference>
<dbReference type="PANTHER" id="PTHR46796:SF6">
    <property type="entry name" value="ARAC SUBFAMILY"/>
    <property type="match status" value="1"/>
</dbReference>
<dbReference type="PROSITE" id="PS01124">
    <property type="entry name" value="HTH_ARAC_FAMILY_2"/>
    <property type="match status" value="1"/>
</dbReference>
<keyword evidence="1" id="KW-0805">Transcription regulation</keyword>
<keyword evidence="3" id="KW-0804">Transcription</keyword>
<dbReference type="InterPro" id="IPR009057">
    <property type="entry name" value="Homeodomain-like_sf"/>
</dbReference>
<dbReference type="PROSITE" id="PS00041">
    <property type="entry name" value="HTH_ARAC_FAMILY_1"/>
    <property type="match status" value="1"/>
</dbReference>
<proteinExistence type="predicted"/>
<dbReference type="InterPro" id="IPR020449">
    <property type="entry name" value="Tscrpt_reg_AraC-type_HTH"/>
</dbReference>
<sequence length="292" mass="32264">MTSDHAADFRAHKRILLLGEVTVWPATVQPLVSRRTAKMVRRSDPDTYNLTLILKGAVGASWGRRDADYRPYDLHSQNSSQPCTVRVGRNAQAVAFVGVEMPKDLLALPRRSADRAVDRRLSGREGVGALLAGFLTRLCSDTDAYLATDGPRLGAVLADLVSALLAHTAEADRELSPDAARRALVLSIRAFIGRNLHNPDLTPRTVAAAHHISPSHLYRLFEDEDLTVGALIRRQRLERARRDLADPAQRTVLVHELAARWGFTHHSAFTRAFRAAYGTSPSDYRQATSPPR</sequence>
<accession>A0ABS3RC50</accession>
<keyword evidence="6" id="KW-1185">Reference proteome</keyword>
<keyword evidence="2" id="KW-0238">DNA-binding</keyword>
<protein>
    <submittedName>
        <fullName evidence="5">Helix-turn-helix domain-containing protein</fullName>
    </submittedName>
</protein>
<evidence type="ECO:0000313" key="6">
    <source>
        <dbReference type="Proteomes" id="UP000666915"/>
    </source>
</evidence>
<dbReference type="InterPro" id="IPR035418">
    <property type="entry name" value="AraC-bd_2"/>
</dbReference>
<evidence type="ECO:0000256" key="1">
    <source>
        <dbReference type="ARBA" id="ARBA00023015"/>
    </source>
</evidence>
<reference evidence="5 6" key="1">
    <citation type="submission" date="2021-03" db="EMBL/GenBank/DDBJ databases">
        <authorList>
            <person name="Kanchanasin P."/>
            <person name="Saeng-In P."/>
            <person name="Phongsopitanun W."/>
            <person name="Yuki M."/>
            <person name="Kudo T."/>
            <person name="Ohkuma M."/>
            <person name="Tanasupawat S."/>
        </authorList>
    </citation>
    <scope>NUCLEOTIDE SEQUENCE [LARGE SCALE GENOMIC DNA]</scope>
    <source>
        <strain evidence="5 6">L46</strain>
    </source>
</reference>
<dbReference type="SMART" id="SM00342">
    <property type="entry name" value="HTH_ARAC"/>
    <property type="match status" value="1"/>
</dbReference>